<comment type="caution">
    <text evidence="9">The sequence shown here is derived from an EMBL/GenBank/DDBJ whole genome shotgun (WGS) entry which is preliminary data.</text>
</comment>
<dbReference type="EMBL" id="QNQT01000003">
    <property type="protein sequence ID" value="RDU36974.1"/>
    <property type="molecule type" value="Genomic_DNA"/>
</dbReference>
<evidence type="ECO:0000313" key="10">
    <source>
        <dbReference type="Proteomes" id="UP000257144"/>
    </source>
</evidence>
<evidence type="ECO:0000256" key="6">
    <source>
        <dbReference type="PIRNR" id="PIRNR002854"/>
    </source>
</evidence>
<dbReference type="AlphaFoldDB" id="A0A3D8GR59"/>
<evidence type="ECO:0000256" key="1">
    <source>
        <dbReference type="ARBA" id="ARBA00004635"/>
    </source>
</evidence>
<dbReference type="Proteomes" id="UP000257144">
    <property type="component" value="Unassembled WGS sequence"/>
</dbReference>
<protein>
    <recommendedName>
        <fullName evidence="6">Lipoprotein</fullName>
    </recommendedName>
</protein>
<dbReference type="PIRSF" id="PIRSF002854">
    <property type="entry name" value="MetQ"/>
    <property type="match status" value="1"/>
</dbReference>
<accession>A0A3D8GR59</accession>
<feature type="chain" id="PRO_5039574961" description="Lipoprotein" evidence="8">
    <location>
        <begin position="22"/>
        <end position="277"/>
    </location>
</feature>
<dbReference type="PANTHER" id="PTHR30429">
    <property type="entry name" value="D-METHIONINE-BINDING LIPOPROTEIN METQ"/>
    <property type="match status" value="1"/>
</dbReference>
<keyword evidence="5 6" id="KW-0449">Lipoprotein</keyword>
<evidence type="ECO:0000256" key="8">
    <source>
        <dbReference type="SAM" id="SignalP"/>
    </source>
</evidence>
<comment type="similarity">
    <text evidence="6">Belongs to the nlpA lipoprotein family.</text>
</comment>
<evidence type="ECO:0000256" key="2">
    <source>
        <dbReference type="ARBA" id="ARBA00022729"/>
    </source>
</evidence>
<evidence type="ECO:0000313" key="9">
    <source>
        <dbReference type="EMBL" id="RDU36974.1"/>
    </source>
</evidence>
<dbReference type="SUPFAM" id="SSF53850">
    <property type="entry name" value="Periplasmic binding protein-like II"/>
    <property type="match status" value="1"/>
</dbReference>
<evidence type="ECO:0000256" key="3">
    <source>
        <dbReference type="ARBA" id="ARBA00023136"/>
    </source>
</evidence>
<comment type="subcellular location">
    <subcellularLocation>
        <location evidence="1">Membrane</location>
        <topology evidence="1">Lipid-anchor</topology>
    </subcellularLocation>
</comment>
<keyword evidence="3" id="KW-0472">Membrane</keyword>
<dbReference type="RefSeq" id="WP_115451802.1">
    <property type="nucleotide sequence ID" value="NZ_QNQT01000003.1"/>
</dbReference>
<dbReference type="PANTHER" id="PTHR30429:SF3">
    <property type="entry name" value="LIPOPROTEIN"/>
    <property type="match status" value="1"/>
</dbReference>
<sequence length="277" mass="30309">MKKLVLAILVLVLAVFSAACSDSSSAKGEKTVKVKLGVSGTDHRVWDYVAEKAKKEGIEVEILTFSDYVQPNLALAEGELDANSFQTVSYFNAFIKEHNLDLVPIATTQIAPMGLYSDKYKDVKDIPKGGKIALDNEATNMGRGLALLQEAGLIKLEEGFNGIGSLDKIVENPKNLEFITMTAGHTPRVMPDVAASIVNNGIAVDAGLTPREDAIFLESETATPYINIIAVREEDKDNKTLKRLAELYQQDDVKEFIEKEYKGNSIPTFVPLSNIGW</sequence>
<keyword evidence="4" id="KW-0564">Palmitate</keyword>
<organism evidence="9 10">
    <name type="scientific">Neobacillus piezotolerans</name>
    <dbReference type="NCBI Taxonomy" id="2259171"/>
    <lineage>
        <taxon>Bacteria</taxon>
        <taxon>Bacillati</taxon>
        <taxon>Bacillota</taxon>
        <taxon>Bacilli</taxon>
        <taxon>Bacillales</taxon>
        <taxon>Bacillaceae</taxon>
        <taxon>Neobacillus</taxon>
    </lineage>
</organism>
<dbReference type="InterPro" id="IPR004872">
    <property type="entry name" value="Lipoprotein_NlpA"/>
</dbReference>
<name>A0A3D8GR59_9BACI</name>
<reference evidence="9 10" key="1">
    <citation type="submission" date="2018-07" db="EMBL/GenBank/DDBJ databases">
        <title>Bacillus sp. YLB-04 draft genome sequence.</title>
        <authorList>
            <person name="Yu L."/>
            <person name="Tang X."/>
        </authorList>
    </citation>
    <scope>NUCLEOTIDE SEQUENCE [LARGE SCALE GENOMIC DNA]</scope>
    <source>
        <strain evidence="9 10">YLB-04</strain>
    </source>
</reference>
<dbReference type="GO" id="GO:0016020">
    <property type="term" value="C:membrane"/>
    <property type="evidence" value="ECO:0007669"/>
    <property type="project" value="UniProtKB-SubCell"/>
</dbReference>
<evidence type="ECO:0000256" key="7">
    <source>
        <dbReference type="PIRSR" id="PIRSR002854-1"/>
    </source>
</evidence>
<evidence type="ECO:0000256" key="4">
    <source>
        <dbReference type="ARBA" id="ARBA00023139"/>
    </source>
</evidence>
<dbReference type="Gene3D" id="3.40.190.10">
    <property type="entry name" value="Periplasmic binding protein-like II"/>
    <property type="match status" value="2"/>
</dbReference>
<dbReference type="Pfam" id="PF03180">
    <property type="entry name" value="Lipoprotein_9"/>
    <property type="match status" value="1"/>
</dbReference>
<evidence type="ECO:0000256" key="5">
    <source>
        <dbReference type="ARBA" id="ARBA00023288"/>
    </source>
</evidence>
<keyword evidence="2 8" id="KW-0732">Signal</keyword>
<dbReference type="PROSITE" id="PS51257">
    <property type="entry name" value="PROKAR_LIPOPROTEIN"/>
    <property type="match status" value="1"/>
</dbReference>
<feature type="lipid moiety-binding region" description="S-diacylglycerol cysteine" evidence="7">
    <location>
        <position position="20"/>
    </location>
</feature>
<proteinExistence type="inferred from homology"/>
<feature type="signal peptide" evidence="8">
    <location>
        <begin position="1"/>
        <end position="21"/>
    </location>
</feature>
<keyword evidence="10" id="KW-1185">Reference proteome</keyword>
<gene>
    <name evidence="9" type="ORF">DRW41_09765</name>
</gene>
<dbReference type="OrthoDB" id="9812878at2"/>